<dbReference type="Gene3D" id="3.40.50.150">
    <property type="entry name" value="Vaccinia Virus protein VP39"/>
    <property type="match status" value="1"/>
</dbReference>
<sequence>MNRTDTHFTGIRNSAFVTLYARWRDSLDRRSILRDSWAGGVVERLSFDFTQFARLRYTRFTIAARSRLLDEWVRRFLPDNPGAAVLDVGCGLDSRVFRVDPPPGHPWYDVDFPDMIALRDSLYPKRPDHTSVGAGVADPGWLERIPGDRPVIVVADSLFMFLPEDELRRLLHRVADHFPSGEVVFTAYSSLVKRREAKKGLPPFFERNDIKMRWTHDGPDDVARLDDRLRQVEQHSQTELRLHRGAPLYDKLMCALVNLSRSGRLAGTVLRYQF</sequence>
<dbReference type="InterPro" id="IPR016874">
    <property type="entry name" value="TcmP-like"/>
</dbReference>
<name>A0ABP6WCL8_9ACTN</name>
<protein>
    <submittedName>
        <fullName evidence="3">Class I SAM-dependent methyltransferase</fullName>
    </submittedName>
</protein>
<proteinExistence type="predicted"/>
<organism evidence="3 4">
    <name type="scientific">Nonomuraea rosea</name>
    <dbReference type="NCBI Taxonomy" id="638574"/>
    <lineage>
        <taxon>Bacteria</taxon>
        <taxon>Bacillati</taxon>
        <taxon>Actinomycetota</taxon>
        <taxon>Actinomycetes</taxon>
        <taxon>Streptosporangiales</taxon>
        <taxon>Streptosporangiaceae</taxon>
        <taxon>Nonomuraea</taxon>
    </lineage>
</organism>
<gene>
    <name evidence="3" type="ORF">GCM10022419_030750</name>
</gene>
<reference evidence="4" key="1">
    <citation type="journal article" date="2019" name="Int. J. Syst. Evol. Microbiol.">
        <title>The Global Catalogue of Microorganisms (GCM) 10K type strain sequencing project: providing services to taxonomists for standard genome sequencing and annotation.</title>
        <authorList>
            <consortium name="The Broad Institute Genomics Platform"/>
            <consortium name="The Broad Institute Genome Sequencing Center for Infectious Disease"/>
            <person name="Wu L."/>
            <person name="Ma J."/>
        </authorList>
    </citation>
    <scope>NUCLEOTIDE SEQUENCE [LARGE SCALE GENOMIC DNA]</scope>
    <source>
        <strain evidence="4">JCM 17326</strain>
    </source>
</reference>
<dbReference type="PANTHER" id="PTHR43619">
    <property type="entry name" value="S-ADENOSYL-L-METHIONINE-DEPENDENT METHYLTRANSFERASE YKTD-RELATED"/>
    <property type="match status" value="1"/>
</dbReference>
<keyword evidence="1 3" id="KW-0489">Methyltransferase</keyword>
<evidence type="ECO:0000256" key="1">
    <source>
        <dbReference type="ARBA" id="ARBA00022603"/>
    </source>
</evidence>
<evidence type="ECO:0000256" key="2">
    <source>
        <dbReference type="ARBA" id="ARBA00022679"/>
    </source>
</evidence>
<dbReference type="PIRSF" id="PIRSF028177">
    <property type="entry name" value="Polyketide_synth_Omtfrase_TcmP"/>
    <property type="match status" value="1"/>
</dbReference>
<dbReference type="Proteomes" id="UP001500630">
    <property type="component" value="Unassembled WGS sequence"/>
</dbReference>
<comment type="caution">
    <text evidence="3">The sequence shown here is derived from an EMBL/GenBank/DDBJ whole genome shotgun (WGS) entry which is preliminary data.</text>
</comment>
<dbReference type="InterPro" id="IPR007213">
    <property type="entry name" value="Ppm1/Ppm2/Tcmp"/>
</dbReference>
<dbReference type="InterPro" id="IPR029063">
    <property type="entry name" value="SAM-dependent_MTases_sf"/>
</dbReference>
<dbReference type="Pfam" id="PF04072">
    <property type="entry name" value="LCM"/>
    <property type="match status" value="1"/>
</dbReference>
<dbReference type="GO" id="GO:0008168">
    <property type="term" value="F:methyltransferase activity"/>
    <property type="evidence" value="ECO:0007669"/>
    <property type="project" value="UniProtKB-KW"/>
</dbReference>
<keyword evidence="2" id="KW-0808">Transferase</keyword>
<dbReference type="GO" id="GO:0032259">
    <property type="term" value="P:methylation"/>
    <property type="evidence" value="ECO:0007669"/>
    <property type="project" value="UniProtKB-KW"/>
</dbReference>
<dbReference type="RefSeq" id="WP_345562208.1">
    <property type="nucleotide sequence ID" value="NZ_BAABDQ010000005.1"/>
</dbReference>
<dbReference type="PANTHER" id="PTHR43619:SF2">
    <property type="entry name" value="S-ADENOSYL-L-METHIONINE-DEPENDENT METHYLTRANSFERASES SUPERFAMILY PROTEIN"/>
    <property type="match status" value="1"/>
</dbReference>
<keyword evidence="4" id="KW-1185">Reference proteome</keyword>
<dbReference type="EMBL" id="BAABDQ010000005">
    <property type="protein sequence ID" value="GAA3548300.1"/>
    <property type="molecule type" value="Genomic_DNA"/>
</dbReference>
<dbReference type="SUPFAM" id="SSF53335">
    <property type="entry name" value="S-adenosyl-L-methionine-dependent methyltransferases"/>
    <property type="match status" value="1"/>
</dbReference>
<evidence type="ECO:0000313" key="4">
    <source>
        <dbReference type="Proteomes" id="UP001500630"/>
    </source>
</evidence>
<accession>A0ABP6WCL8</accession>
<evidence type="ECO:0000313" key="3">
    <source>
        <dbReference type="EMBL" id="GAA3548300.1"/>
    </source>
</evidence>